<organism evidence="2 3">
    <name type="scientific">Pelagibaculum spongiae</name>
    <dbReference type="NCBI Taxonomy" id="2080658"/>
    <lineage>
        <taxon>Bacteria</taxon>
        <taxon>Pseudomonadati</taxon>
        <taxon>Pseudomonadota</taxon>
        <taxon>Gammaproteobacteria</taxon>
        <taxon>Oceanospirillales</taxon>
        <taxon>Pelagibaculum</taxon>
    </lineage>
</organism>
<keyword evidence="1" id="KW-0732">Signal</keyword>
<comment type="caution">
    <text evidence="2">The sequence shown here is derived from an EMBL/GenBank/DDBJ whole genome shotgun (WGS) entry which is preliminary data.</text>
</comment>
<protein>
    <submittedName>
        <fullName evidence="2">Uncharacterized protein</fullName>
    </submittedName>
</protein>
<evidence type="ECO:0000256" key="1">
    <source>
        <dbReference type="SAM" id="SignalP"/>
    </source>
</evidence>
<feature type="chain" id="PRO_5015939346" evidence="1">
    <location>
        <begin position="24"/>
        <end position="507"/>
    </location>
</feature>
<sequence>MKNLLLFLTIGFLTIGCANYAYADVDRVDQVDSARDGSIVALAIRTQEEFSNAINGSLSSWYVENTLTGNILQFNRVCESAEGLVLSITGALDEADTYFSDNTWKAVFWHGDRCINTRTDFVTGAGIAGLQTRISEYFLYTDATNFRASPGATKQNAITTGAGLLAAMNLGLSNTYFVEQPSTGAILRLERVCGAIVHVTGSANDGTQDLIVGQDGSVSGITWYNGRCGNSHSLWISSDLQSQIAGYLNWTQAVNFGNAVRRAIYPHDGSTPAKAVETYAEFEAVKGNDTIYIKDTTTGDIIAFRSVCNANGGYVYDVQGANRVDTVFDFRADWVAGISNWHRGEGTKCWGGYDYSSSANGTSGLQARIQAYLNHTEATNYSHLDRDGSRPSKAVRTYAQFEAAQANNIIYAENVDTGDIIAFQKVCQGINSHVNTYDVVGAGQGEDLRSLFNFDADSVAAVYSQAQYGITHCDTHYQYHQQVFRDAGLQARIQVYIQHTNADNFGR</sequence>
<dbReference type="Proteomes" id="UP000244906">
    <property type="component" value="Unassembled WGS sequence"/>
</dbReference>
<dbReference type="RefSeq" id="WP_116689242.1">
    <property type="nucleotide sequence ID" value="NZ_CAWNYD010000019.1"/>
</dbReference>
<dbReference type="AlphaFoldDB" id="A0A2V1GMS1"/>
<feature type="signal peptide" evidence="1">
    <location>
        <begin position="1"/>
        <end position="23"/>
    </location>
</feature>
<gene>
    <name evidence="2" type="ORF">DC094_21815</name>
</gene>
<keyword evidence="3" id="KW-1185">Reference proteome</keyword>
<name>A0A2V1GMS1_9GAMM</name>
<dbReference type="EMBL" id="QDDL01000019">
    <property type="protein sequence ID" value="PVZ62901.1"/>
    <property type="molecule type" value="Genomic_DNA"/>
</dbReference>
<accession>A0A2V1GMS1</accession>
<reference evidence="2 3" key="1">
    <citation type="submission" date="2018-04" db="EMBL/GenBank/DDBJ databases">
        <title>Thalassorhabdus spongiae gen. nov., sp. nov., isolated from a marine sponge in South-West Iceland.</title>
        <authorList>
            <person name="Knobloch S."/>
            <person name="Daussin A."/>
            <person name="Johannsson R."/>
            <person name="Marteinsson V.T."/>
        </authorList>
    </citation>
    <scope>NUCLEOTIDE SEQUENCE [LARGE SCALE GENOMIC DNA]</scope>
    <source>
        <strain evidence="2 3">Hp12</strain>
    </source>
</reference>
<evidence type="ECO:0000313" key="3">
    <source>
        <dbReference type="Proteomes" id="UP000244906"/>
    </source>
</evidence>
<evidence type="ECO:0000313" key="2">
    <source>
        <dbReference type="EMBL" id="PVZ62901.1"/>
    </source>
</evidence>
<proteinExistence type="predicted"/>
<dbReference type="PROSITE" id="PS51257">
    <property type="entry name" value="PROKAR_LIPOPROTEIN"/>
    <property type="match status" value="1"/>
</dbReference>